<dbReference type="SMART" id="SM00448">
    <property type="entry name" value="REC"/>
    <property type="match status" value="1"/>
</dbReference>
<evidence type="ECO:0000313" key="9">
    <source>
        <dbReference type="Proteomes" id="UP000218598"/>
    </source>
</evidence>
<keyword evidence="2" id="KW-0805">Transcription regulation</keyword>
<sequence>MIGVVLADDHEMVRAGFRMVLEAEGDISVIGIAGSGEDAVGVAKRLRPEVVLMDIRMPGMDGLEATRLITAMPEAPRVVVVTTFDTDEYLRTALQAGASGFMLKDAGPRLLVEAVRAAADGDALVSPSITVRLLGELAAGQSGAGARHKLSDRELEIAAAIARGRTNEEIAADLFISLSTVKTHARSISGKLGTRNRVEIAAWAWRARLVR</sequence>
<protein>
    <submittedName>
        <fullName evidence="8">DNA-binding response regulator</fullName>
    </submittedName>
</protein>
<evidence type="ECO:0000256" key="1">
    <source>
        <dbReference type="ARBA" id="ARBA00022553"/>
    </source>
</evidence>
<keyword evidence="4" id="KW-0804">Transcription</keyword>
<evidence type="ECO:0000256" key="5">
    <source>
        <dbReference type="PROSITE-ProRule" id="PRU00169"/>
    </source>
</evidence>
<dbReference type="InterPro" id="IPR001789">
    <property type="entry name" value="Sig_transdc_resp-reg_receiver"/>
</dbReference>
<evidence type="ECO:0000313" key="8">
    <source>
        <dbReference type="EMBL" id="PCC37735.1"/>
    </source>
</evidence>
<dbReference type="PROSITE" id="PS50110">
    <property type="entry name" value="RESPONSE_REGULATORY"/>
    <property type="match status" value="1"/>
</dbReference>
<dbReference type="CDD" id="cd06170">
    <property type="entry name" value="LuxR_C_like"/>
    <property type="match status" value="1"/>
</dbReference>
<organism evidence="8 9">
    <name type="scientific">Brachybacterium alimentarium</name>
    <dbReference type="NCBI Taxonomy" id="47845"/>
    <lineage>
        <taxon>Bacteria</taxon>
        <taxon>Bacillati</taxon>
        <taxon>Actinomycetota</taxon>
        <taxon>Actinomycetes</taxon>
        <taxon>Micrococcales</taxon>
        <taxon>Dermabacteraceae</taxon>
        <taxon>Brachybacterium</taxon>
    </lineage>
</organism>
<evidence type="ECO:0000259" key="7">
    <source>
        <dbReference type="PROSITE" id="PS50110"/>
    </source>
</evidence>
<dbReference type="PRINTS" id="PR00038">
    <property type="entry name" value="HTHLUXR"/>
</dbReference>
<dbReference type="PANTHER" id="PTHR43214:SF24">
    <property type="entry name" value="TRANSCRIPTIONAL REGULATORY PROTEIN NARL-RELATED"/>
    <property type="match status" value="1"/>
</dbReference>
<dbReference type="SMART" id="SM00421">
    <property type="entry name" value="HTH_LUXR"/>
    <property type="match status" value="1"/>
</dbReference>
<evidence type="ECO:0000256" key="2">
    <source>
        <dbReference type="ARBA" id="ARBA00023015"/>
    </source>
</evidence>
<dbReference type="AlphaFoldDB" id="A0A2A3YF52"/>
<evidence type="ECO:0000256" key="4">
    <source>
        <dbReference type="ARBA" id="ARBA00023163"/>
    </source>
</evidence>
<dbReference type="SUPFAM" id="SSF52172">
    <property type="entry name" value="CheY-like"/>
    <property type="match status" value="1"/>
</dbReference>
<dbReference type="InterPro" id="IPR000792">
    <property type="entry name" value="Tscrpt_reg_LuxR_C"/>
</dbReference>
<dbReference type="PROSITE" id="PS00622">
    <property type="entry name" value="HTH_LUXR_1"/>
    <property type="match status" value="1"/>
</dbReference>
<reference evidence="8 9" key="1">
    <citation type="journal article" date="2017" name="Elife">
        <title>Extensive horizontal gene transfer in cheese-associated bacteria.</title>
        <authorList>
            <person name="Bonham K.S."/>
            <person name="Wolfe B.E."/>
            <person name="Dutton R.J."/>
        </authorList>
    </citation>
    <scope>NUCLEOTIDE SEQUENCE [LARGE SCALE GENOMIC DNA]</scope>
    <source>
        <strain evidence="8 9">341_9</strain>
    </source>
</reference>
<dbReference type="GO" id="GO:0000160">
    <property type="term" value="P:phosphorelay signal transduction system"/>
    <property type="evidence" value="ECO:0007669"/>
    <property type="project" value="InterPro"/>
</dbReference>
<feature type="domain" description="Response regulatory" evidence="7">
    <location>
        <begin position="3"/>
        <end position="119"/>
    </location>
</feature>
<accession>A0A2A3YF52</accession>
<dbReference type="Pfam" id="PF00072">
    <property type="entry name" value="Response_reg"/>
    <property type="match status" value="1"/>
</dbReference>
<dbReference type="Gene3D" id="3.40.50.2300">
    <property type="match status" value="1"/>
</dbReference>
<keyword evidence="3 8" id="KW-0238">DNA-binding</keyword>
<dbReference type="EMBL" id="NRGR01000041">
    <property type="protein sequence ID" value="PCC37735.1"/>
    <property type="molecule type" value="Genomic_DNA"/>
</dbReference>
<dbReference type="OrthoDB" id="9808843at2"/>
<keyword evidence="1 5" id="KW-0597">Phosphoprotein</keyword>
<name>A0A2A3YF52_9MICO</name>
<proteinExistence type="predicted"/>
<dbReference type="Proteomes" id="UP000218598">
    <property type="component" value="Unassembled WGS sequence"/>
</dbReference>
<evidence type="ECO:0000256" key="3">
    <source>
        <dbReference type="ARBA" id="ARBA00023125"/>
    </source>
</evidence>
<feature type="domain" description="HTH luxR-type" evidence="6">
    <location>
        <begin position="143"/>
        <end position="208"/>
    </location>
</feature>
<dbReference type="InterPro" id="IPR011006">
    <property type="entry name" value="CheY-like_superfamily"/>
</dbReference>
<dbReference type="PANTHER" id="PTHR43214">
    <property type="entry name" value="TWO-COMPONENT RESPONSE REGULATOR"/>
    <property type="match status" value="1"/>
</dbReference>
<dbReference type="Pfam" id="PF00196">
    <property type="entry name" value="GerE"/>
    <property type="match status" value="1"/>
</dbReference>
<dbReference type="GO" id="GO:0003677">
    <property type="term" value="F:DNA binding"/>
    <property type="evidence" value="ECO:0007669"/>
    <property type="project" value="UniProtKB-KW"/>
</dbReference>
<dbReference type="PROSITE" id="PS50043">
    <property type="entry name" value="HTH_LUXR_2"/>
    <property type="match status" value="1"/>
</dbReference>
<dbReference type="InterPro" id="IPR039420">
    <property type="entry name" value="WalR-like"/>
</dbReference>
<keyword evidence="9" id="KW-1185">Reference proteome</keyword>
<evidence type="ECO:0000259" key="6">
    <source>
        <dbReference type="PROSITE" id="PS50043"/>
    </source>
</evidence>
<dbReference type="GO" id="GO:0006355">
    <property type="term" value="P:regulation of DNA-templated transcription"/>
    <property type="evidence" value="ECO:0007669"/>
    <property type="project" value="InterPro"/>
</dbReference>
<dbReference type="SUPFAM" id="SSF46894">
    <property type="entry name" value="C-terminal effector domain of the bipartite response regulators"/>
    <property type="match status" value="1"/>
</dbReference>
<dbReference type="InterPro" id="IPR016032">
    <property type="entry name" value="Sig_transdc_resp-reg_C-effctor"/>
</dbReference>
<dbReference type="RefSeq" id="WP_096197920.1">
    <property type="nucleotide sequence ID" value="NZ_NRGR01000041.1"/>
</dbReference>
<feature type="modified residue" description="4-aspartylphosphate" evidence="5">
    <location>
        <position position="54"/>
    </location>
</feature>
<gene>
    <name evidence="8" type="ORF">CIK66_17750</name>
</gene>
<comment type="caution">
    <text evidence="8">The sequence shown here is derived from an EMBL/GenBank/DDBJ whole genome shotgun (WGS) entry which is preliminary data.</text>
</comment>
<dbReference type="CDD" id="cd17535">
    <property type="entry name" value="REC_NarL-like"/>
    <property type="match status" value="1"/>
</dbReference>
<dbReference type="InterPro" id="IPR058245">
    <property type="entry name" value="NreC/VraR/RcsB-like_REC"/>
</dbReference>